<keyword evidence="1" id="KW-0472">Membrane</keyword>
<evidence type="ECO:0000313" key="3">
    <source>
        <dbReference type="Proteomes" id="UP000306145"/>
    </source>
</evidence>
<evidence type="ECO:0000313" key="2">
    <source>
        <dbReference type="EMBL" id="TNH29723.1"/>
    </source>
</evidence>
<dbReference type="RefSeq" id="WP_139584251.1">
    <property type="nucleotide sequence ID" value="NZ_VDFY01000135.1"/>
</dbReference>
<keyword evidence="1" id="KW-0812">Transmembrane</keyword>
<organism evidence="2 3">
    <name type="scientific">Micromonospora orduensis</name>
    <dbReference type="NCBI Taxonomy" id="1420891"/>
    <lineage>
        <taxon>Bacteria</taxon>
        <taxon>Bacillati</taxon>
        <taxon>Actinomycetota</taxon>
        <taxon>Actinomycetes</taxon>
        <taxon>Micromonosporales</taxon>
        <taxon>Micromonosporaceae</taxon>
        <taxon>Micromonospora</taxon>
    </lineage>
</organism>
<dbReference type="Proteomes" id="UP000306145">
    <property type="component" value="Unassembled WGS sequence"/>
</dbReference>
<evidence type="ECO:0000256" key="1">
    <source>
        <dbReference type="SAM" id="Phobius"/>
    </source>
</evidence>
<reference evidence="2 3" key="1">
    <citation type="submission" date="2019-06" db="EMBL/GenBank/DDBJ databases">
        <title>Micromonospora ordensis sp. nov., isolated from deep marine sediment.</title>
        <authorList>
            <person name="Veyisoglu A."/>
            <person name="Carro L."/>
            <person name="Klenk H.-P."/>
            <person name="Sahin N."/>
        </authorList>
    </citation>
    <scope>NUCLEOTIDE SEQUENCE [LARGE SCALE GENOMIC DNA]</scope>
    <source>
        <strain evidence="2 3">S2509</strain>
    </source>
</reference>
<dbReference type="AlphaFoldDB" id="A0A5C4QUE8"/>
<keyword evidence="3" id="KW-1185">Reference proteome</keyword>
<dbReference type="EMBL" id="VDFY01000135">
    <property type="protein sequence ID" value="TNH29723.1"/>
    <property type="molecule type" value="Genomic_DNA"/>
</dbReference>
<sequence>MVVHTIGLPVLVTPRAPCLEQNAPGCTVGTEGGFGFAVVGFGFGLLIVGLATGRDGGLLLVRCGAGVGLTG</sequence>
<gene>
    <name evidence="2" type="ORF">FHG89_10880</name>
</gene>
<comment type="caution">
    <text evidence="2">The sequence shown here is derived from an EMBL/GenBank/DDBJ whole genome shotgun (WGS) entry which is preliminary data.</text>
</comment>
<name>A0A5C4QUE8_9ACTN</name>
<protein>
    <submittedName>
        <fullName evidence="2">Uncharacterized protein</fullName>
    </submittedName>
</protein>
<feature type="transmembrane region" description="Helical" evidence="1">
    <location>
        <begin position="34"/>
        <end position="52"/>
    </location>
</feature>
<accession>A0A5C4QUE8</accession>
<proteinExistence type="predicted"/>
<keyword evidence="1" id="KW-1133">Transmembrane helix</keyword>